<evidence type="ECO:0000313" key="4">
    <source>
        <dbReference type="Proteomes" id="UP001302274"/>
    </source>
</evidence>
<protein>
    <recommendedName>
        <fullName evidence="5">Lipoprotein</fullName>
    </recommendedName>
</protein>
<name>A0ABU5VVC9_9BACT</name>
<keyword evidence="1" id="KW-0175">Coiled coil</keyword>
<dbReference type="Proteomes" id="UP001302274">
    <property type="component" value="Unassembled WGS sequence"/>
</dbReference>
<proteinExistence type="predicted"/>
<evidence type="ECO:0000313" key="3">
    <source>
        <dbReference type="EMBL" id="MEA9356892.1"/>
    </source>
</evidence>
<evidence type="ECO:0008006" key="5">
    <source>
        <dbReference type="Google" id="ProtNLM"/>
    </source>
</evidence>
<feature type="compositionally biased region" description="Basic and acidic residues" evidence="2">
    <location>
        <begin position="410"/>
        <end position="444"/>
    </location>
</feature>
<organism evidence="3 4">
    <name type="scientific">Bacteriovorax antarcticus</name>
    <dbReference type="NCBI Taxonomy" id="3088717"/>
    <lineage>
        <taxon>Bacteria</taxon>
        <taxon>Pseudomonadati</taxon>
        <taxon>Bdellovibrionota</taxon>
        <taxon>Bacteriovoracia</taxon>
        <taxon>Bacteriovoracales</taxon>
        <taxon>Bacteriovoracaceae</taxon>
        <taxon>Bacteriovorax</taxon>
    </lineage>
</organism>
<accession>A0ABU5VVC9</accession>
<dbReference type="PROSITE" id="PS51257">
    <property type="entry name" value="PROKAR_LIPOPROTEIN"/>
    <property type="match status" value="1"/>
</dbReference>
<comment type="caution">
    <text evidence="3">The sequence shown here is derived from an EMBL/GenBank/DDBJ whole genome shotgun (WGS) entry which is preliminary data.</text>
</comment>
<reference evidence="3 4" key="1">
    <citation type="submission" date="2023-11" db="EMBL/GenBank/DDBJ databases">
        <title>A Novel Polar Bacteriovorax (B. antarcticus) Isolated from the Biocrust in Antarctica.</title>
        <authorList>
            <person name="Mun W."/>
            <person name="Choi S.Y."/>
            <person name="Mitchell R.J."/>
        </authorList>
    </citation>
    <scope>NUCLEOTIDE SEQUENCE [LARGE SCALE GENOMIC DNA]</scope>
    <source>
        <strain evidence="3 4">PP10</strain>
    </source>
</reference>
<feature type="region of interest" description="Disordered" evidence="2">
    <location>
        <begin position="395"/>
        <end position="454"/>
    </location>
</feature>
<sequence>MLLKKISLFTIVFMLASCSNMQEKSGFERMPAEEPASCQDLAKSLFMKENYKEDLNQALIDKKLLKFSNKFVTVQHPRMDWMNRTRAALNRSLKNWNNNKYPAFYIFSDEEVVTEAKRYFQTINSMVTHDVTPAPEASKNLEVVSGWMKNFEEYQKDVDNLLEERISLQYNLKILKKFKQTEDVQDIKLVVKRNGELKEEVITLRKSDKDQNFQVKRLKAEIKALDGTILKNGKIKERIIRQAALNDMLTITQREFEYGIKNTDGAHPELALELEKLNALLAKPELKPTTYGVYRVTNKVFIRETISATKIDWAYKKFVETPALKFKEIFDAFIKKKTAETQEEKIGFFKRVYAKITSITPKQLTIGTGSVVVAGVGYERYFAVKDEATVVEQRDGSQVTELDEADQEDVVTRKQESVDDKKHAEQLDRTKKEDEKRTDEHSEVVEIQLDELVD</sequence>
<dbReference type="EMBL" id="JAYGJQ010000002">
    <property type="protein sequence ID" value="MEA9356892.1"/>
    <property type="molecule type" value="Genomic_DNA"/>
</dbReference>
<gene>
    <name evidence="3" type="ORF">SHI21_11775</name>
</gene>
<evidence type="ECO:0000256" key="2">
    <source>
        <dbReference type="SAM" id="MobiDB-lite"/>
    </source>
</evidence>
<feature type="coiled-coil region" evidence="1">
    <location>
        <begin position="144"/>
        <end position="171"/>
    </location>
</feature>
<keyword evidence="4" id="KW-1185">Reference proteome</keyword>
<evidence type="ECO:0000256" key="1">
    <source>
        <dbReference type="SAM" id="Coils"/>
    </source>
</evidence>
<dbReference type="RefSeq" id="WP_323576787.1">
    <property type="nucleotide sequence ID" value="NZ_JAYGJQ010000002.1"/>
</dbReference>